<name>A0A6J6KSN4_9ZZZZ</name>
<dbReference type="NCBIfam" id="TIGR00370">
    <property type="entry name" value="5-oxoprolinase subunit PxpB"/>
    <property type="match status" value="1"/>
</dbReference>
<dbReference type="InterPro" id="IPR029000">
    <property type="entry name" value="Cyclophilin-like_dom_sf"/>
</dbReference>
<dbReference type="AlphaFoldDB" id="A0A6J6KSN4"/>
<evidence type="ECO:0000259" key="4">
    <source>
        <dbReference type="SMART" id="SM00796"/>
    </source>
</evidence>
<protein>
    <submittedName>
        <fullName evidence="5">Unannotated protein</fullName>
    </submittedName>
</protein>
<keyword evidence="3" id="KW-0067">ATP-binding</keyword>
<dbReference type="GO" id="GO:0016787">
    <property type="term" value="F:hydrolase activity"/>
    <property type="evidence" value="ECO:0007669"/>
    <property type="project" value="UniProtKB-KW"/>
</dbReference>
<organism evidence="5">
    <name type="scientific">freshwater metagenome</name>
    <dbReference type="NCBI Taxonomy" id="449393"/>
    <lineage>
        <taxon>unclassified sequences</taxon>
        <taxon>metagenomes</taxon>
        <taxon>ecological metagenomes</taxon>
    </lineage>
</organism>
<evidence type="ECO:0000313" key="5">
    <source>
        <dbReference type="EMBL" id="CAB4651244.1"/>
    </source>
</evidence>
<reference evidence="5" key="1">
    <citation type="submission" date="2020-05" db="EMBL/GenBank/DDBJ databases">
        <authorList>
            <person name="Chiriac C."/>
            <person name="Salcher M."/>
            <person name="Ghai R."/>
            <person name="Kavagutti S V."/>
        </authorList>
    </citation>
    <scope>NUCLEOTIDE SEQUENCE</scope>
</reference>
<dbReference type="EMBL" id="CAEZWD010000078">
    <property type="protein sequence ID" value="CAB4651244.1"/>
    <property type="molecule type" value="Genomic_DNA"/>
</dbReference>
<sequence length="199" mass="21369">MIVSAYGWQAALIECDPNEVSALSSTCLQSQLFTEVVPAECTVLVCWDGELSIARIEQLVLSVTPATEANVGRLVEIPVRYDGQDLDEVAKLTGLSKSEVIELHSGTTFTAAFAGFAPGFMYCVGLPKVLQLPRRSTPRVKVPAGSLAMADTYTAIYPLNSPGGWNLIGTTDVQMFDASAQQPSLLMPGDRVRFVPVSK</sequence>
<feature type="domain" description="Carboxyltransferase" evidence="4">
    <location>
        <begin position="1"/>
        <end position="186"/>
    </location>
</feature>
<proteinExistence type="predicted"/>
<dbReference type="InterPro" id="IPR010016">
    <property type="entry name" value="PxpB"/>
</dbReference>
<dbReference type="Gene3D" id="3.30.1360.40">
    <property type="match status" value="1"/>
</dbReference>
<dbReference type="SMART" id="SM00796">
    <property type="entry name" value="AHS1"/>
    <property type="match status" value="1"/>
</dbReference>
<dbReference type="PANTHER" id="PTHR34698:SF2">
    <property type="entry name" value="5-OXOPROLINASE SUBUNIT B"/>
    <property type="match status" value="1"/>
</dbReference>
<dbReference type="PANTHER" id="PTHR34698">
    <property type="entry name" value="5-OXOPROLINASE SUBUNIT B"/>
    <property type="match status" value="1"/>
</dbReference>
<keyword evidence="1" id="KW-0547">Nucleotide-binding</keyword>
<dbReference type="InterPro" id="IPR003833">
    <property type="entry name" value="CT_C_D"/>
</dbReference>
<evidence type="ECO:0000256" key="1">
    <source>
        <dbReference type="ARBA" id="ARBA00022741"/>
    </source>
</evidence>
<dbReference type="Gene3D" id="2.40.100.10">
    <property type="entry name" value="Cyclophilin-like"/>
    <property type="match status" value="1"/>
</dbReference>
<evidence type="ECO:0000256" key="3">
    <source>
        <dbReference type="ARBA" id="ARBA00022840"/>
    </source>
</evidence>
<accession>A0A6J6KSN4</accession>
<evidence type="ECO:0000256" key="2">
    <source>
        <dbReference type="ARBA" id="ARBA00022801"/>
    </source>
</evidence>
<dbReference type="GO" id="GO:0005524">
    <property type="term" value="F:ATP binding"/>
    <property type="evidence" value="ECO:0007669"/>
    <property type="project" value="UniProtKB-KW"/>
</dbReference>
<keyword evidence="2" id="KW-0378">Hydrolase</keyword>
<dbReference type="Pfam" id="PF02682">
    <property type="entry name" value="CT_C_D"/>
    <property type="match status" value="1"/>
</dbReference>
<gene>
    <name evidence="5" type="ORF">UFOPK2171_00667</name>
</gene>
<dbReference type="SUPFAM" id="SSF50891">
    <property type="entry name" value="Cyclophilin-like"/>
    <property type="match status" value="1"/>
</dbReference>